<evidence type="ECO:0000256" key="2">
    <source>
        <dbReference type="ARBA" id="ARBA00022679"/>
    </source>
</evidence>
<dbReference type="InterPro" id="IPR036086">
    <property type="entry name" value="ParB/Sulfiredoxin_sf"/>
</dbReference>
<dbReference type="Gene3D" id="3.90.1530.10">
    <property type="entry name" value="Conserved hypothetical protein from pyrococcus furiosus pfu- 392566-001, ParB domain"/>
    <property type="match status" value="1"/>
</dbReference>
<dbReference type="AlphaFoldDB" id="A0A0F9QZ64"/>
<dbReference type="SMART" id="SM00470">
    <property type="entry name" value="ParB"/>
    <property type="match status" value="1"/>
</dbReference>
<feature type="region of interest" description="Disordered" evidence="3">
    <location>
        <begin position="1"/>
        <end position="22"/>
    </location>
</feature>
<dbReference type="SUPFAM" id="SSF110849">
    <property type="entry name" value="ParB/Sulfiredoxin"/>
    <property type="match status" value="1"/>
</dbReference>
<dbReference type="Gene3D" id="3.40.50.150">
    <property type="entry name" value="Vaccinia Virus protein VP39"/>
    <property type="match status" value="1"/>
</dbReference>
<comment type="caution">
    <text evidence="5">The sequence shown here is derived from an EMBL/GenBank/DDBJ whole genome shotgun (WGS) entry which is preliminary data.</text>
</comment>
<dbReference type="InterPro" id="IPR029063">
    <property type="entry name" value="SAM-dependent_MTases_sf"/>
</dbReference>
<evidence type="ECO:0000313" key="5">
    <source>
        <dbReference type="EMBL" id="KKN18411.1"/>
    </source>
</evidence>
<dbReference type="GO" id="GO:0003677">
    <property type="term" value="F:DNA binding"/>
    <property type="evidence" value="ECO:0007669"/>
    <property type="project" value="InterPro"/>
</dbReference>
<dbReference type="EMBL" id="LAZR01003430">
    <property type="protein sequence ID" value="KKN18411.1"/>
    <property type="molecule type" value="Genomic_DNA"/>
</dbReference>
<reference evidence="5" key="1">
    <citation type="journal article" date="2015" name="Nature">
        <title>Complex archaea that bridge the gap between prokaryotes and eukaryotes.</title>
        <authorList>
            <person name="Spang A."/>
            <person name="Saw J.H."/>
            <person name="Jorgensen S.L."/>
            <person name="Zaremba-Niedzwiedzka K."/>
            <person name="Martijn J."/>
            <person name="Lind A.E."/>
            <person name="van Eijk R."/>
            <person name="Schleper C."/>
            <person name="Guy L."/>
            <person name="Ettema T.J."/>
        </authorList>
    </citation>
    <scope>NUCLEOTIDE SEQUENCE</scope>
</reference>
<sequence>MPTKKVVKPRKKSKKKSKKTGQYAQVKLQTFKLKDLEEAPYNARSMTHDALSGLSQSIAQLGLLSFPVVNLRTGGPRIVGGHQRIVDLKAKGEEEVRCIVVEFDDTAEKSANLILNNRAIQGTFIPELTKQLLIQIAEVLGPKAEKRLKSLRLDKLLKEVLRNLRPVAGVDDIETGGKTDEDDIPTITKTTADSIAGRFYTLGSHVLVCSGLEKPGSLEGFPVKCADMAFTRIAEKDQINENFLNVYVRHLLDNTDGAVYVATNMLTLPTLQRRFQALGGHWSNTLVWISPTTKASAKTPYKEATVPVLYGWREGSPRYFRARNAIKGERSSSNLFRLRRGPKTKLPVEVVVEAILDASKVGDTILDTDVGRGATLIAAEKMGRRLVGYARTTRACDLVRKRWALFVHGEGVKWQSVTPMMT</sequence>
<proteinExistence type="predicted"/>
<evidence type="ECO:0000256" key="3">
    <source>
        <dbReference type="SAM" id="MobiDB-lite"/>
    </source>
</evidence>
<dbReference type="InterPro" id="IPR003115">
    <property type="entry name" value="ParB_N"/>
</dbReference>
<dbReference type="GO" id="GO:0008170">
    <property type="term" value="F:N-methyltransferase activity"/>
    <property type="evidence" value="ECO:0007669"/>
    <property type="project" value="InterPro"/>
</dbReference>
<organism evidence="5">
    <name type="scientific">marine sediment metagenome</name>
    <dbReference type="NCBI Taxonomy" id="412755"/>
    <lineage>
        <taxon>unclassified sequences</taxon>
        <taxon>metagenomes</taxon>
        <taxon>ecological metagenomes</taxon>
    </lineage>
</organism>
<dbReference type="InterPro" id="IPR002941">
    <property type="entry name" value="DNA_methylase_N4/N6"/>
</dbReference>
<gene>
    <name evidence="5" type="ORF">LCGC14_0956040</name>
</gene>
<keyword evidence="1" id="KW-0489">Methyltransferase</keyword>
<name>A0A0F9QZ64_9ZZZZ</name>
<evidence type="ECO:0000256" key="1">
    <source>
        <dbReference type="ARBA" id="ARBA00022603"/>
    </source>
</evidence>
<dbReference type="GO" id="GO:0032259">
    <property type="term" value="P:methylation"/>
    <property type="evidence" value="ECO:0007669"/>
    <property type="project" value="UniProtKB-KW"/>
</dbReference>
<accession>A0A0F9QZ64</accession>
<evidence type="ECO:0000259" key="4">
    <source>
        <dbReference type="SMART" id="SM00470"/>
    </source>
</evidence>
<protein>
    <recommendedName>
        <fullName evidence="4">ParB-like N-terminal domain-containing protein</fullName>
    </recommendedName>
</protein>
<dbReference type="Pfam" id="PF02195">
    <property type="entry name" value="ParB_N"/>
    <property type="match status" value="1"/>
</dbReference>
<feature type="compositionally biased region" description="Basic residues" evidence="3">
    <location>
        <begin position="1"/>
        <end position="19"/>
    </location>
</feature>
<feature type="domain" description="ParB-like N-terminal" evidence="4">
    <location>
        <begin position="26"/>
        <end position="117"/>
    </location>
</feature>
<dbReference type="Pfam" id="PF01555">
    <property type="entry name" value="N6_N4_Mtase"/>
    <property type="match status" value="1"/>
</dbReference>
<keyword evidence="2" id="KW-0808">Transferase</keyword>
<dbReference type="SUPFAM" id="SSF53335">
    <property type="entry name" value="S-adenosyl-L-methionine-dependent methyltransferases"/>
    <property type="match status" value="1"/>
</dbReference>